<dbReference type="Pfam" id="PF21317">
    <property type="entry name" value="BetaGal_ABD_1"/>
    <property type="match status" value="1"/>
</dbReference>
<dbReference type="InterPro" id="IPR026283">
    <property type="entry name" value="B-gal_1-like"/>
</dbReference>
<evidence type="ECO:0000313" key="8">
    <source>
        <dbReference type="EMBL" id="MBB6035416.1"/>
    </source>
</evidence>
<evidence type="ECO:0000256" key="4">
    <source>
        <dbReference type="PIRSR" id="PIRSR006336-1"/>
    </source>
</evidence>
<dbReference type="RefSeq" id="WP_239121911.1">
    <property type="nucleotide sequence ID" value="NZ_BONT01000004.1"/>
</dbReference>
<dbReference type="GO" id="GO:0005975">
    <property type="term" value="P:carbohydrate metabolic process"/>
    <property type="evidence" value="ECO:0007669"/>
    <property type="project" value="InterPro"/>
</dbReference>
<dbReference type="PRINTS" id="PR00742">
    <property type="entry name" value="GLHYDRLASE35"/>
</dbReference>
<protein>
    <submittedName>
        <fullName evidence="8">Beta-galactosidase</fullName>
        <ecNumber evidence="8">3.2.1.23</ecNumber>
    </submittedName>
</protein>
<gene>
    <name evidence="8" type="ORF">HNR73_003273</name>
</gene>
<dbReference type="Gene3D" id="2.60.120.260">
    <property type="entry name" value="Galactose-binding domain-like"/>
    <property type="match status" value="2"/>
</dbReference>
<keyword evidence="2 8" id="KW-0378">Hydrolase</keyword>
<dbReference type="Pfam" id="PF21467">
    <property type="entry name" value="BetaGal_gal-bd"/>
    <property type="match status" value="1"/>
</dbReference>
<dbReference type="PANTHER" id="PTHR23421">
    <property type="entry name" value="BETA-GALACTOSIDASE RELATED"/>
    <property type="match status" value="1"/>
</dbReference>
<feature type="domain" description="Glycoside hydrolase 35 catalytic" evidence="5">
    <location>
        <begin position="12"/>
        <end position="318"/>
    </location>
</feature>
<dbReference type="PIRSF" id="PIRSF006336">
    <property type="entry name" value="B-gal"/>
    <property type="match status" value="1"/>
</dbReference>
<feature type="active site" description="Nucleophile" evidence="4">
    <location>
        <position position="229"/>
    </location>
</feature>
<dbReference type="InterPro" id="IPR008979">
    <property type="entry name" value="Galactose-bd-like_sf"/>
</dbReference>
<evidence type="ECO:0000313" key="9">
    <source>
        <dbReference type="Proteomes" id="UP000548476"/>
    </source>
</evidence>
<keyword evidence="3 8" id="KW-0326">Glycosidase</keyword>
<dbReference type="InterPro" id="IPR031330">
    <property type="entry name" value="Gly_Hdrlase_35_cat"/>
</dbReference>
<sequence length="575" mass="63359">MLTTADFTDPNRLIVSGALHYFRVLPQQWSHRLRMLRAMGANAVETYVPWNLHERRRGEFDFTGIADLDAFLLAAADEGLAAIVRPGPYICAEWENGGLPVWLRAENRDQPLRCMDDTYLAAVDAFFDELIPRVAARQATRGGNVIAVQVENEYGSYGSDLTYLRYVCDGLVRRGIDVPLFTSDGPEDAMLTGGTVPGVPATVNFGSRPKEAFAKLAEVRPGDRPWCMEFWNGWFDHWTEPHHTRDPHDAAQVLAEMLDAGASVNIYMAHGGTNFGTWAGANHDGTYQPTVTSYDYDAPIDERGAATVKYGLFREVIGRHLPLDVEPPAPAPVLPARRVALTETLSLRTAMAGLPAHTSAMPPTFEQLGVDHALVLHRHTLRGPRETQKLTVDDLRDRAQLFLDDRELAVFERDGRTDIDLASPAPEATLELLVESMGRVNYGPLVGESKGILGGVRHRLQTLHGWESRVFGLDDISALPWGETESPPGPAFHRGTFAAESPADGFLALPGWVKGHVWVNGFLLGRYWNAGPQKSLYVPWPVVVEGDNEVVVLELHPSQVTDTSVELLSEPDLGA</sequence>
<dbReference type="GO" id="GO:0004565">
    <property type="term" value="F:beta-galactosidase activity"/>
    <property type="evidence" value="ECO:0007669"/>
    <property type="project" value="UniProtKB-EC"/>
</dbReference>
<dbReference type="Proteomes" id="UP000548476">
    <property type="component" value="Unassembled WGS sequence"/>
</dbReference>
<dbReference type="Pfam" id="PF01301">
    <property type="entry name" value="Glyco_hydro_35"/>
    <property type="match status" value="1"/>
</dbReference>
<dbReference type="AlphaFoldDB" id="A0A841FGQ9"/>
<organism evidence="8 9">
    <name type="scientific">Phytomonospora endophytica</name>
    <dbReference type="NCBI Taxonomy" id="714109"/>
    <lineage>
        <taxon>Bacteria</taxon>
        <taxon>Bacillati</taxon>
        <taxon>Actinomycetota</taxon>
        <taxon>Actinomycetes</taxon>
        <taxon>Micromonosporales</taxon>
        <taxon>Micromonosporaceae</taxon>
        <taxon>Phytomonospora</taxon>
    </lineage>
</organism>
<evidence type="ECO:0000259" key="7">
    <source>
        <dbReference type="Pfam" id="PF21467"/>
    </source>
</evidence>
<evidence type="ECO:0000259" key="5">
    <source>
        <dbReference type="Pfam" id="PF01301"/>
    </source>
</evidence>
<evidence type="ECO:0000259" key="6">
    <source>
        <dbReference type="Pfam" id="PF21317"/>
    </source>
</evidence>
<reference evidence="8 9" key="1">
    <citation type="submission" date="2020-08" db="EMBL/GenBank/DDBJ databases">
        <title>Genomic Encyclopedia of Type Strains, Phase IV (KMG-IV): sequencing the most valuable type-strain genomes for metagenomic binning, comparative biology and taxonomic classification.</title>
        <authorList>
            <person name="Goeker M."/>
        </authorList>
    </citation>
    <scope>NUCLEOTIDE SEQUENCE [LARGE SCALE GENOMIC DNA]</scope>
    <source>
        <strain evidence="8 9">YIM 65646</strain>
    </source>
</reference>
<accession>A0A841FGQ9</accession>
<keyword evidence="9" id="KW-1185">Reference proteome</keyword>
<dbReference type="Gene3D" id="3.20.20.80">
    <property type="entry name" value="Glycosidases"/>
    <property type="match status" value="1"/>
</dbReference>
<feature type="active site" description="Proton donor" evidence="4">
    <location>
        <position position="153"/>
    </location>
</feature>
<name>A0A841FGQ9_9ACTN</name>
<evidence type="ECO:0000256" key="1">
    <source>
        <dbReference type="ARBA" id="ARBA00009809"/>
    </source>
</evidence>
<dbReference type="InterPro" id="IPR048913">
    <property type="entry name" value="BetaGal_gal-bd"/>
</dbReference>
<evidence type="ECO:0000256" key="2">
    <source>
        <dbReference type="ARBA" id="ARBA00022801"/>
    </source>
</evidence>
<dbReference type="SUPFAM" id="SSF51445">
    <property type="entry name" value="(Trans)glycosidases"/>
    <property type="match status" value="1"/>
</dbReference>
<feature type="domain" description="Beta-galactosidase galactose-binding" evidence="7">
    <location>
        <begin position="490"/>
        <end position="548"/>
    </location>
</feature>
<dbReference type="InterPro" id="IPR017853">
    <property type="entry name" value="GH"/>
</dbReference>
<comment type="similarity">
    <text evidence="1">Belongs to the glycosyl hydrolase 35 family.</text>
</comment>
<evidence type="ECO:0000256" key="3">
    <source>
        <dbReference type="ARBA" id="ARBA00023295"/>
    </source>
</evidence>
<dbReference type="InterPro" id="IPR048912">
    <property type="entry name" value="BetaGal1-like_ABD1"/>
</dbReference>
<dbReference type="SUPFAM" id="SSF49785">
    <property type="entry name" value="Galactose-binding domain-like"/>
    <property type="match status" value="1"/>
</dbReference>
<dbReference type="InterPro" id="IPR001944">
    <property type="entry name" value="Glycoside_Hdrlase_35"/>
</dbReference>
<proteinExistence type="inferred from homology"/>
<dbReference type="EMBL" id="JACHGT010000006">
    <property type="protein sequence ID" value="MBB6035416.1"/>
    <property type="molecule type" value="Genomic_DNA"/>
</dbReference>
<feature type="domain" description="Beta-galactosidase 1-like first all-beta" evidence="6">
    <location>
        <begin position="362"/>
        <end position="468"/>
    </location>
</feature>
<dbReference type="EC" id="3.2.1.23" evidence="8"/>
<comment type="caution">
    <text evidence="8">The sequence shown here is derived from an EMBL/GenBank/DDBJ whole genome shotgun (WGS) entry which is preliminary data.</text>
</comment>